<evidence type="ECO:0000313" key="2">
    <source>
        <dbReference type="EMBL" id="WPB84510.1"/>
    </source>
</evidence>
<proteinExistence type="predicted"/>
<feature type="signal peptide" evidence="1">
    <location>
        <begin position="1"/>
        <end position="19"/>
    </location>
</feature>
<evidence type="ECO:0000313" key="3">
    <source>
        <dbReference type="Proteomes" id="UP001305521"/>
    </source>
</evidence>
<gene>
    <name evidence="2" type="ORF">R9Z33_20735</name>
</gene>
<dbReference type="RefSeq" id="WP_318648472.1">
    <property type="nucleotide sequence ID" value="NZ_CP137852.1"/>
</dbReference>
<evidence type="ECO:0000256" key="1">
    <source>
        <dbReference type="SAM" id="SignalP"/>
    </source>
</evidence>
<dbReference type="Proteomes" id="UP001305521">
    <property type="component" value="Chromosome"/>
</dbReference>
<organism evidence="2 3">
    <name type="scientific">Sediminicoccus rosea</name>
    <dbReference type="NCBI Taxonomy" id="1225128"/>
    <lineage>
        <taxon>Bacteria</taxon>
        <taxon>Pseudomonadati</taxon>
        <taxon>Pseudomonadota</taxon>
        <taxon>Alphaproteobacteria</taxon>
        <taxon>Acetobacterales</taxon>
        <taxon>Roseomonadaceae</taxon>
        <taxon>Sediminicoccus</taxon>
    </lineage>
</organism>
<feature type="chain" id="PRO_5046960072" description="Lipoprotein" evidence="1">
    <location>
        <begin position="20"/>
        <end position="140"/>
    </location>
</feature>
<dbReference type="EMBL" id="CP137852">
    <property type="protein sequence ID" value="WPB84510.1"/>
    <property type="molecule type" value="Genomic_DNA"/>
</dbReference>
<keyword evidence="1" id="KW-0732">Signal</keyword>
<sequence>MRAALPLLALLAAPLPLGGCDTAGLAIAGAASVASITLTGRGVPDILVSGLSGRDCSIVRLDRGLSYCAPVQPPPGPPPYCTPSLGRVDCWVTPPPSIPMQRGVVDGPVYLTPAQEANRTAWWPGIPRDLLPSIEPMAAP</sequence>
<name>A0ABZ0PFP5_9PROT</name>
<keyword evidence="3" id="KW-1185">Reference proteome</keyword>
<protein>
    <recommendedName>
        <fullName evidence="4">Lipoprotein</fullName>
    </recommendedName>
</protein>
<reference evidence="2 3" key="1">
    <citation type="submission" date="2023-11" db="EMBL/GenBank/DDBJ databases">
        <title>Arctic aerobic anoxygenic photoheterotroph Sediminicoccus rosea KRV36 adapts its photosynthesis to long days of polar summer.</title>
        <authorList>
            <person name="Tomasch J."/>
            <person name="Kopejtka K."/>
            <person name="Bily T."/>
            <person name="Gardiner A.T."/>
            <person name="Gardian Z."/>
            <person name="Shivaramu S."/>
            <person name="Koblizek M."/>
            <person name="Engelhardt F."/>
            <person name="Kaftan D."/>
        </authorList>
    </citation>
    <scope>NUCLEOTIDE SEQUENCE [LARGE SCALE GENOMIC DNA]</scope>
    <source>
        <strain evidence="2 3">R-30</strain>
    </source>
</reference>
<accession>A0ABZ0PFP5</accession>
<evidence type="ECO:0008006" key="4">
    <source>
        <dbReference type="Google" id="ProtNLM"/>
    </source>
</evidence>